<reference evidence="7" key="1">
    <citation type="journal article" date="2023" name="Commun. Biol.">
        <title>Genome analysis of Parmales, the sister group of diatoms, reveals the evolutionary specialization of diatoms from phago-mixotrophs to photoautotrophs.</title>
        <authorList>
            <person name="Ban H."/>
            <person name="Sato S."/>
            <person name="Yoshikawa S."/>
            <person name="Yamada K."/>
            <person name="Nakamura Y."/>
            <person name="Ichinomiya M."/>
            <person name="Sato N."/>
            <person name="Blanc-Mathieu R."/>
            <person name="Endo H."/>
            <person name="Kuwata A."/>
            <person name="Ogata H."/>
        </authorList>
    </citation>
    <scope>NUCLEOTIDE SEQUENCE [LARGE SCALE GENOMIC DNA]</scope>
    <source>
        <strain evidence="7">NIES 3699</strain>
    </source>
</reference>
<dbReference type="Proteomes" id="UP001165160">
    <property type="component" value="Unassembled WGS sequence"/>
</dbReference>
<evidence type="ECO:0000313" key="6">
    <source>
        <dbReference type="EMBL" id="GMH89526.1"/>
    </source>
</evidence>
<evidence type="ECO:0000313" key="7">
    <source>
        <dbReference type="Proteomes" id="UP001165160"/>
    </source>
</evidence>
<protein>
    <recommendedName>
        <fullName evidence="5">Aldehyde dehydrogenase domain-containing protein</fullName>
    </recommendedName>
</protein>
<evidence type="ECO:0000259" key="5">
    <source>
        <dbReference type="Pfam" id="PF00171"/>
    </source>
</evidence>
<keyword evidence="7" id="KW-1185">Reference proteome</keyword>
<dbReference type="Pfam" id="PF00171">
    <property type="entry name" value="Aldedh"/>
    <property type="match status" value="1"/>
</dbReference>
<dbReference type="FunFam" id="3.40.309.10:FF:000012">
    <property type="entry name" value="Betaine aldehyde dehydrogenase"/>
    <property type="match status" value="1"/>
</dbReference>
<gene>
    <name evidence="6" type="ORF">TrVE_jg6198</name>
</gene>
<evidence type="ECO:0000256" key="4">
    <source>
        <dbReference type="RuleBase" id="RU003345"/>
    </source>
</evidence>
<dbReference type="Gene3D" id="3.40.309.10">
    <property type="entry name" value="Aldehyde Dehydrogenase, Chain A, domain 2"/>
    <property type="match status" value="1"/>
</dbReference>
<dbReference type="EMBL" id="BRXX01000096">
    <property type="protein sequence ID" value="GMH89526.1"/>
    <property type="molecule type" value="Genomic_DNA"/>
</dbReference>
<proteinExistence type="inferred from homology"/>
<dbReference type="SUPFAM" id="SSF53720">
    <property type="entry name" value="ALDH-like"/>
    <property type="match status" value="1"/>
</dbReference>
<dbReference type="PROSITE" id="PS00687">
    <property type="entry name" value="ALDEHYDE_DEHYDR_GLU"/>
    <property type="match status" value="1"/>
</dbReference>
<dbReference type="InterPro" id="IPR016163">
    <property type="entry name" value="Ald_DH_C"/>
</dbReference>
<evidence type="ECO:0000256" key="2">
    <source>
        <dbReference type="ARBA" id="ARBA00023002"/>
    </source>
</evidence>
<dbReference type="Gene3D" id="3.40.605.10">
    <property type="entry name" value="Aldehyde Dehydrogenase, Chain A, domain 1"/>
    <property type="match status" value="1"/>
</dbReference>
<sequence>MLRTSLSRLSPPSSLLRPFSSSSTRLTSGKCFPIPSKTQSWIDGKYHGQSGEEMSNFSPGTGALISTVEVATQATIDAAVASAQAAFPAWSALSGAERGRILTRAAVLIREYNSEMSLLESVDAGIPVSETEFVQVLGGADCFEYYGGLASNACVTGQMMDTPHAGGHKDSFCYTRREPLGVCAGIGAWNYPVLVMSWKVAPALACGNTFVYKPSECTPLTALKIAEILKEAGLPDGVFNVVVGDRTTGPMLTRHSDVKKLSFTGSTETGIRIVKEAAETLKKVTMELGGKSPLLVFEDADVDNAVGAAMMSNWYTQGEICSNATRVFVHKSVKEEFVRKLVERTKQLKVGDPLDPLTHVGAMIMPPDNKTGHMDRVIGYIERAKADPRNKLILGGNTHTIEVAGGKGGSGNEGCYVEPTIFECTDDNSELVKEEVFGPVMSILEFEDEADAVERANDTIYGLGAGIMTNNLARAHRVAKQFQSGNVWINNYNLTPSEMPFGGYGMSGYGRECGTYAIDNYTQIKNVYVEMGDVDSSCYP</sequence>
<dbReference type="InterPro" id="IPR016161">
    <property type="entry name" value="Ald_DH/histidinol_DH"/>
</dbReference>
<dbReference type="InterPro" id="IPR029510">
    <property type="entry name" value="Ald_DH_CS_GLU"/>
</dbReference>
<dbReference type="GO" id="GO:0016620">
    <property type="term" value="F:oxidoreductase activity, acting on the aldehyde or oxo group of donors, NAD or NADP as acceptor"/>
    <property type="evidence" value="ECO:0007669"/>
    <property type="project" value="InterPro"/>
</dbReference>
<dbReference type="FunFam" id="3.40.605.10:FF:000007">
    <property type="entry name" value="NAD/NADP-dependent betaine aldehyde dehydrogenase"/>
    <property type="match status" value="1"/>
</dbReference>
<organism evidence="6 7">
    <name type="scientific">Triparma verrucosa</name>
    <dbReference type="NCBI Taxonomy" id="1606542"/>
    <lineage>
        <taxon>Eukaryota</taxon>
        <taxon>Sar</taxon>
        <taxon>Stramenopiles</taxon>
        <taxon>Ochrophyta</taxon>
        <taxon>Bolidophyceae</taxon>
        <taxon>Parmales</taxon>
        <taxon>Triparmaceae</taxon>
        <taxon>Triparma</taxon>
    </lineage>
</organism>
<dbReference type="PANTHER" id="PTHR11699">
    <property type="entry name" value="ALDEHYDE DEHYDROGENASE-RELATED"/>
    <property type="match status" value="1"/>
</dbReference>
<feature type="domain" description="Aldehyde dehydrogenase" evidence="5">
    <location>
        <begin position="49"/>
        <end position="527"/>
    </location>
</feature>
<dbReference type="NCBIfam" id="NF009725">
    <property type="entry name" value="PRK13252.1"/>
    <property type="match status" value="1"/>
</dbReference>
<name>A0A9W7BFD6_9STRA</name>
<keyword evidence="2 4" id="KW-0560">Oxidoreductase</keyword>
<evidence type="ECO:0000256" key="1">
    <source>
        <dbReference type="ARBA" id="ARBA00009986"/>
    </source>
</evidence>
<feature type="active site" evidence="3">
    <location>
        <position position="287"/>
    </location>
</feature>
<dbReference type="InterPro" id="IPR015590">
    <property type="entry name" value="Aldehyde_DH_dom"/>
</dbReference>
<comment type="similarity">
    <text evidence="1 4">Belongs to the aldehyde dehydrogenase family.</text>
</comment>
<accession>A0A9W7BFD6</accession>
<dbReference type="AlphaFoldDB" id="A0A9W7BFD6"/>
<evidence type="ECO:0000256" key="3">
    <source>
        <dbReference type="PROSITE-ProRule" id="PRU10007"/>
    </source>
</evidence>
<dbReference type="InterPro" id="IPR016162">
    <property type="entry name" value="Ald_DH_N"/>
</dbReference>
<comment type="caution">
    <text evidence="6">The sequence shown here is derived from an EMBL/GenBank/DDBJ whole genome shotgun (WGS) entry which is preliminary data.</text>
</comment>